<protein>
    <submittedName>
        <fullName evidence="3">Sulfatase domain-containing protein</fullName>
    </submittedName>
</protein>
<evidence type="ECO:0000313" key="4">
    <source>
        <dbReference type="Proteomes" id="UP000242877"/>
    </source>
</evidence>
<keyword evidence="1" id="KW-1133">Transmembrane helix</keyword>
<evidence type="ECO:0000313" key="3">
    <source>
        <dbReference type="EMBL" id="KZZ86965.1"/>
    </source>
</evidence>
<dbReference type="VEuPathDB" id="FungiDB:AAP_06085"/>
<evidence type="ECO:0000259" key="2">
    <source>
        <dbReference type="Pfam" id="PF00884"/>
    </source>
</evidence>
<dbReference type="InterPro" id="IPR000917">
    <property type="entry name" value="Sulfatase_N"/>
</dbReference>
<feature type="domain" description="Sulfatase N-terminal" evidence="2">
    <location>
        <begin position="538"/>
        <end position="740"/>
    </location>
</feature>
<keyword evidence="4" id="KW-1185">Reference proteome</keyword>
<dbReference type="Pfam" id="PF00884">
    <property type="entry name" value="Sulfatase"/>
    <property type="match status" value="1"/>
</dbReference>
<dbReference type="EMBL" id="AZGZ01000042">
    <property type="protein sequence ID" value="KZZ86965.1"/>
    <property type="molecule type" value="Genomic_DNA"/>
</dbReference>
<feature type="transmembrane region" description="Helical" evidence="1">
    <location>
        <begin position="128"/>
        <end position="150"/>
    </location>
</feature>
<proteinExistence type="predicted"/>
<sequence length="878" mass="98608">MPIPKMFAARSPRPLFFSMAFICSLASKTLHVGLHANTISFLDLLIYLPSVYLQDVLLICLERILLHGGGGVLLLIGGFLGAFISIATFIGCSCLFGFWFVTGSEIQWSAAGSVAQDPAAMKMMSSGIIPVTLSGIALFTLSFIATPFLYNKVGAWLATLSLLFNPKNWSMCIPGRKRTTKSEDTEGLIAPAENERKCQVWPIVFLVIFITTVVLTCVRPTVPYRHISMTLPVAMLGMVSSDDRKCFTTGPSFPFPNLIEEKLWEAPKDEYNGWAPGSNNEWVEKYETQRPGWLPDTLPKGFWRWQKFGKDGKEGIIAQPKNECGGVGGYYNPVTDPMRISNLDLKPLPELQKIFDDKTGAVITHVVLLTLESTRKELFPIQKDSFLYNEARKSWGDKIPADFDERLNLMTRVAQQVTGDRFSPDDDPLQPLKPVEGQWQDYVPPDMGGINVRGAITGSTLSFKSVLGSHCGVGPLTENFLEEVTTDIYQPCLPQIFKLFNNIKGIKNEPEIDPDDVNAFNISSIGHDREDIHQRKWKSVFMQAVTDTYDRQDKQNKQIGFDAKIAKSDLENPSSKFWPPKQAAANYFGYSEEEIMPYLRNAIETATANKERLFLSHFTSSTHHPWVLPENFDRTDYFGPRGSHESMDKFFNVNHFSDVWIGRVLDLLKDTGIANETLVVIVGDHGQAFKEDSEMTGAYENPHISNFRVPIVFRHPHLPRVHVEANATSIAILPTILDLLVKTKSLGDKDSSAAKHLIHEYEGQSLIRPYISSKNGRQAWNFGIINAGGTMLAVSSAASPYRLIVPLVDSFGYRFTDTKTDPVEKDPLEGWSVTDLGIAVKKKYGEEAEKWIHEADAIARWWSSERHRLYHYKEKDSD</sequence>
<keyword evidence="1" id="KW-0472">Membrane</keyword>
<gene>
    <name evidence="3" type="ORF">AAP_06085</name>
</gene>
<keyword evidence="1" id="KW-0812">Transmembrane</keyword>
<dbReference type="SUPFAM" id="SSF53649">
    <property type="entry name" value="Alkaline phosphatase-like"/>
    <property type="match status" value="1"/>
</dbReference>
<feature type="transmembrane region" description="Helical" evidence="1">
    <location>
        <begin position="73"/>
        <end position="101"/>
    </location>
</feature>
<dbReference type="OrthoDB" id="96314at2759"/>
<organism evidence="3 4">
    <name type="scientific">Ascosphaera apis ARSEF 7405</name>
    <dbReference type="NCBI Taxonomy" id="392613"/>
    <lineage>
        <taxon>Eukaryota</taxon>
        <taxon>Fungi</taxon>
        <taxon>Dikarya</taxon>
        <taxon>Ascomycota</taxon>
        <taxon>Pezizomycotina</taxon>
        <taxon>Eurotiomycetes</taxon>
        <taxon>Eurotiomycetidae</taxon>
        <taxon>Onygenales</taxon>
        <taxon>Ascosphaeraceae</taxon>
        <taxon>Ascosphaera</taxon>
    </lineage>
</organism>
<accession>A0A167V2U3</accession>
<dbReference type="Gene3D" id="3.40.720.10">
    <property type="entry name" value="Alkaline Phosphatase, subunit A"/>
    <property type="match status" value="1"/>
</dbReference>
<evidence type="ECO:0000256" key="1">
    <source>
        <dbReference type="SAM" id="Phobius"/>
    </source>
</evidence>
<dbReference type="InterPro" id="IPR052701">
    <property type="entry name" value="GAG_Ulvan_Degrading_Sulfatases"/>
</dbReference>
<dbReference type="Proteomes" id="UP000242877">
    <property type="component" value="Unassembled WGS sequence"/>
</dbReference>
<comment type="caution">
    <text evidence="3">The sequence shown here is derived from an EMBL/GenBank/DDBJ whole genome shotgun (WGS) entry which is preliminary data.</text>
</comment>
<feature type="transmembrane region" description="Helical" evidence="1">
    <location>
        <begin position="200"/>
        <end position="222"/>
    </location>
</feature>
<dbReference type="PANTHER" id="PTHR43751">
    <property type="entry name" value="SULFATASE"/>
    <property type="match status" value="1"/>
</dbReference>
<name>A0A167V2U3_9EURO</name>
<dbReference type="AlphaFoldDB" id="A0A167V2U3"/>
<reference evidence="3 4" key="1">
    <citation type="journal article" date="2016" name="Genome Biol. Evol.">
        <title>Divergent and convergent evolution of fungal pathogenicity.</title>
        <authorList>
            <person name="Shang Y."/>
            <person name="Xiao G."/>
            <person name="Zheng P."/>
            <person name="Cen K."/>
            <person name="Zhan S."/>
            <person name="Wang C."/>
        </authorList>
    </citation>
    <scope>NUCLEOTIDE SEQUENCE [LARGE SCALE GENOMIC DNA]</scope>
    <source>
        <strain evidence="3 4">ARSEF 7405</strain>
    </source>
</reference>
<feature type="transmembrane region" description="Helical" evidence="1">
    <location>
        <begin position="39"/>
        <end position="61"/>
    </location>
</feature>
<dbReference type="InterPro" id="IPR017850">
    <property type="entry name" value="Alkaline_phosphatase_core_sf"/>
</dbReference>
<dbReference type="PANTHER" id="PTHR43751:SF3">
    <property type="entry name" value="SULFATASE N-TERMINAL DOMAIN-CONTAINING PROTEIN"/>
    <property type="match status" value="1"/>
</dbReference>